<dbReference type="Proteomes" id="UP000887574">
    <property type="component" value="Unplaced"/>
</dbReference>
<feature type="compositionally biased region" description="Polar residues" evidence="1">
    <location>
        <begin position="25"/>
        <end position="43"/>
    </location>
</feature>
<reference evidence="3" key="1">
    <citation type="submission" date="2022-11" db="UniProtKB">
        <authorList>
            <consortium name="WormBaseParasite"/>
        </authorList>
    </citation>
    <scope>IDENTIFICATION</scope>
</reference>
<protein>
    <submittedName>
        <fullName evidence="3">Uncharacterized protein</fullName>
    </submittedName>
</protein>
<proteinExistence type="predicted"/>
<keyword evidence="2" id="KW-1185">Reference proteome</keyword>
<organism evidence="2 3">
    <name type="scientific">Ditylenchus dipsaci</name>
    <dbReference type="NCBI Taxonomy" id="166011"/>
    <lineage>
        <taxon>Eukaryota</taxon>
        <taxon>Metazoa</taxon>
        <taxon>Ecdysozoa</taxon>
        <taxon>Nematoda</taxon>
        <taxon>Chromadorea</taxon>
        <taxon>Rhabditida</taxon>
        <taxon>Tylenchina</taxon>
        <taxon>Tylenchomorpha</taxon>
        <taxon>Sphaerularioidea</taxon>
        <taxon>Anguinidae</taxon>
        <taxon>Anguininae</taxon>
        <taxon>Ditylenchus</taxon>
    </lineage>
</organism>
<evidence type="ECO:0000256" key="1">
    <source>
        <dbReference type="SAM" id="MobiDB-lite"/>
    </source>
</evidence>
<accession>A0A915D852</accession>
<dbReference type="WBParaSite" id="jg16746">
    <property type="protein sequence ID" value="jg16746"/>
    <property type="gene ID" value="jg16746"/>
</dbReference>
<sequence>MFHNQHQHYPSWNTHALTKKIGAQISKNWPKPSTSHHSPQPAIQKNKKESSWWEAGIWLLFSLPGGQYYSHAAVGGNTVISLLSDTPPHSSFVDDCFLQQQQEEEELAQLKKTLSLDLN</sequence>
<evidence type="ECO:0000313" key="2">
    <source>
        <dbReference type="Proteomes" id="UP000887574"/>
    </source>
</evidence>
<evidence type="ECO:0000313" key="3">
    <source>
        <dbReference type="WBParaSite" id="jg16746"/>
    </source>
</evidence>
<name>A0A915D852_9BILA</name>
<dbReference type="AlphaFoldDB" id="A0A915D852"/>
<feature type="region of interest" description="Disordered" evidence="1">
    <location>
        <begin position="23"/>
        <end position="47"/>
    </location>
</feature>